<evidence type="ECO:0000256" key="3">
    <source>
        <dbReference type="ARBA" id="ARBA00022723"/>
    </source>
</evidence>
<dbReference type="RefSeq" id="WP_023509573.1">
    <property type="nucleotide sequence ID" value="NZ_AWTC01000005.1"/>
</dbReference>
<dbReference type="EMBL" id="AWTC01000005">
    <property type="protein sequence ID" value="EST12289.1"/>
    <property type="molecule type" value="Genomic_DNA"/>
</dbReference>
<keyword evidence="7 8" id="KW-0275">Fatty acid biosynthesis</keyword>
<feature type="binding site" evidence="8">
    <location>
        <position position="8"/>
    </location>
    <ligand>
        <name>Mg(2+)</name>
        <dbReference type="ChEBI" id="CHEBI:18420"/>
    </ligand>
</feature>
<dbReference type="InterPro" id="IPR037143">
    <property type="entry name" value="4-PPantetheinyl_Trfase_dom_sf"/>
</dbReference>
<dbReference type="HAMAP" id="MF_00101">
    <property type="entry name" value="AcpS"/>
    <property type="match status" value="1"/>
</dbReference>
<keyword evidence="1 8" id="KW-0444">Lipid biosynthesis</keyword>
<dbReference type="GO" id="GO:0005737">
    <property type="term" value="C:cytoplasm"/>
    <property type="evidence" value="ECO:0007669"/>
    <property type="project" value="UniProtKB-SubCell"/>
</dbReference>
<dbReference type="STRING" id="1395513.P343_06480"/>
<evidence type="ECO:0000256" key="7">
    <source>
        <dbReference type="ARBA" id="ARBA00023160"/>
    </source>
</evidence>
<reference evidence="10 11" key="1">
    <citation type="journal article" date="2013" name="Genome Announc.">
        <title>Genome Sequence of Sporolactobacillus laevolacticus DSM442, an Efficient Polymer-Grade D-Lactate Producer from Agricultural Waste Cottonseed as a Nitrogen Source.</title>
        <authorList>
            <person name="Wang H."/>
            <person name="Wang L."/>
            <person name="Ju J."/>
            <person name="Yu B."/>
            <person name="Ma Y."/>
        </authorList>
    </citation>
    <scope>NUCLEOTIDE SEQUENCE [LARGE SCALE GENOMIC DNA]</scope>
    <source>
        <strain evidence="10 11">DSM 442</strain>
    </source>
</reference>
<evidence type="ECO:0000313" key="10">
    <source>
        <dbReference type="EMBL" id="EST12289.1"/>
    </source>
</evidence>
<dbReference type="InterPro" id="IPR002582">
    <property type="entry name" value="ACPS"/>
</dbReference>
<dbReference type="PATRIC" id="fig|1395513.3.peg.1311"/>
<evidence type="ECO:0000256" key="1">
    <source>
        <dbReference type="ARBA" id="ARBA00022516"/>
    </source>
</evidence>
<keyword evidence="4 8" id="KW-0276">Fatty acid metabolism</keyword>
<evidence type="ECO:0000256" key="6">
    <source>
        <dbReference type="ARBA" id="ARBA00023098"/>
    </source>
</evidence>
<dbReference type="SUPFAM" id="SSF56214">
    <property type="entry name" value="4'-phosphopantetheinyl transferase"/>
    <property type="match status" value="1"/>
</dbReference>
<dbReference type="OrthoDB" id="517356at2"/>
<comment type="caution">
    <text evidence="10">The sequence shown here is derived from an EMBL/GenBank/DDBJ whole genome shotgun (WGS) entry which is preliminary data.</text>
</comment>
<keyword evidence="5 8" id="KW-0460">Magnesium</keyword>
<keyword evidence="11" id="KW-1185">Reference proteome</keyword>
<dbReference type="Pfam" id="PF01648">
    <property type="entry name" value="ACPS"/>
    <property type="match status" value="1"/>
</dbReference>
<dbReference type="GO" id="GO:0000287">
    <property type="term" value="F:magnesium ion binding"/>
    <property type="evidence" value="ECO:0007669"/>
    <property type="project" value="UniProtKB-UniRule"/>
</dbReference>
<comment type="catalytic activity">
    <reaction evidence="8">
        <text>apo-[ACP] + CoA = holo-[ACP] + adenosine 3',5'-bisphosphate + H(+)</text>
        <dbReference type="Rhea" id="RHEA:12068"/>
        <dbReference type="Rhea" id="RHEA-COMP:9685"/>
        <dbReference type="Rhea" id="RHEA-COMP:9690"/>
        <dbReference type="ChEBI" id="CHEBI:15378"/>
        <dbReference type="ChEBI" id="CHEBI:29999"/>
        <dbReference type="ChEBI" id="CHEBI:57287"/>
        <dbReference type="ChEBI" id="CHEBI:58343"/>
        <dbReference type="ChEBI" id="CHEBI:64479"/>
        <dbReference type="EC" id="2.7.8.7"/>
    </reaction>
</comment>
<keyword evidence="6 8" id="KW-0443">Lipid metabolism</keyword>
<evidence type="ECO:0000256" key="8">
    <source>
        <dbReference type="HAMAP-Rule" id="MF_00101"/>
    </source>
</evidence>
<comment type="subcellular location">
    <subcellularLocation>
        <location evidence="8">Cytoplasm</location>
    </subcellularLocation>
</comment>
<protein>
    <recommendedName>
        <fullName evidence="8">Holo-[acyl-carrier-protein] synthase</fullName>
        <shortName evidence="8">Holo-ACP synthase</shortName>
        <ecNumber evidence="8">2.7.8.7</ecNumber>
    </recommendedName>
    <alternativeName>
        <fullName evidence="8">4'-phosphopantetheinyl transferase AcpS</fullName>
    </alternativeName>
</protein>
<keyword evidence="3 8" id="KW-0479">Metal-binding</keyword>
<feature type="binding site" evidence="8">
    <location>
        <position position="57"/>
    </location>
    <ligand>
        <name>Mg(2+)</name>
        <dbReference type="ChEBI" id="CHEBI:18420"/>
    </ligand>
</feature>
<gene>
    <name evidence="8" type="primary">acpS</name>
    <name evidence="10" type="ORF">P343_06480</name>
</gene>
<dbReference type="EC" id="2.7.8.7" evidence="8"/>
<comment type="function">
    <text evidence="8">Transfers the 4'-phosphopantetheine moiety from coenzyme A to a Ser of acyl-carrier-protein.</text>
</comment>
<evidence type="ECO:0000259" key="9">
    <source>
        <dbReference type="Pfam" id="PF01648"/>
    </source>
</evidence>
<dbReference type="NCBIfam" id="TIGR00516">
    <property type="entry name" value="acpS"/>
    <property type="match status" value="1"/>
</dbReference>
<dbReference type="AlphaFoldDB" id="V6J693"/>
<feature type="domain" description="4'-phosphopantetheinyl transferase" evidence="9">
    <location>
        <begin position="4"/>
        <end position="108"/>
    </location>
</feature>
<accession>V6J693</accession>
<organism evidence="10 11">
    <name type="scientific">Sporolactobacillus laevolacticus DSM 442</name>
    <dbReference type="NCBI Taxonomy" id="1395513"/>
    <lineage>
        <taxon>Bacteria</taxon>
        <taxon>Bacillati</taxon>
        <taxon>Bacillota</taxon>
        <taxon>Bacilli</taxon>
        <taxon>Bacillales</taxon>
        <taxon>Sporolactobacillaceae</taxon>
        <taxon>Sporolactobacillus</taxon>
    </lineage>
</organism>
<dbReference type="NCBIfam" id="TIGR00556">
    <property type="entry name" value="pantethn_trn"/>
    <property type="match status" value="1"/>
</dbReference>
<dbReference type="InterPro" id="IPR004568">
    <property type="entry name" value="Ppantetheine-prot_Trfase_dom"/>
</dbReference>
<dbReference type="GO" id="GO:0008897">
    <property type="term" value="F:holo-[acyl-carrier-protein] synthase activity"/>
    <property type="evidence" value="ECO:0007669"/>
    <property type="project" value="UniProtKB-UniRule"/>
</dbReference>
<comment type="similarity">
    <text evidence="8">Belongs to the P-Pant transferase superfamily. AcpS family.</text>
</comment>
<evidence type="ECO:0000256" key="2">
    <source>
        <dbReference type="ARBA" id="ARBA00022679"/>
    </source>
</evidence>
<proteinExistence type="inferred from homology"/>
<dbReference type="Proteomes" id="UP000018296">
    <property type="component" value="Unassembled WGS sequence"/>
</dbReference>
<keyword evidence="2 8" id="KW-0808">Transferase</keyword>
<evidence type="ECO:0000256" key="4">
    <source>
        <dbReference type="ARBA" id="ARBA00022832"/>
    </source>
</evidence>
<dbReference type="Gene3D" id="3.90.470.20">
    <property type="entry name" value="4'-phosphopantetheinyl transferase domain"/>
    <property type="match status" value="1"/>
</dbReference>
<name>V6J693_9BACL</name>
<dbReference type="GO" id="GO:0006633">
    <property type="term" value="P:fatty acid biosynthetic process"/>
    <property type="evidence" value="ECO:0007669"/>
    <property type="project" value="UniProtKB-UniRule"/>
</dbReference>
<comment type="cofactor">
    <cofactor evidence="8">
        <name>Mg(2+)</name>
        <dbReference type="ChEBI" id="CHEBI:18420"/>
    </cofactor>
</comment>
<evidence type="ECO:0000313" key="11">
    <source>
        <dbReference type="Proteomes" id="UP000018296"/>
    </source>
</evidence>
<sequence length="120" mass="12976">MISGIGIDLIELERVEKHIHNDAFINRVLTTAERETFDHLGDKRKVEFLAGHFSVKEAYAKAKGTGIGKSVSFQDLTVVNDSMGKPVLTDRTSDGCAIHVSITHTDHGAAAVAIIESLSC</sequence>
<dbReference type="eggNOG" id="COG0736">
    <property type="taxonomic scope" value="Bacteria"/>
</dbReference>
<dbReference type="InterPro" id="IPR008278">
    <property type="entry name" value="4-PPantetheinyl_Trfase_dom"/>
</dbReference>
<keyword evidence="8" id="KW-0963">Cytoplasm</keyword>
<evidence type="ECO:0000256" key="5">
    <source>
        <dbReference type="ARBA" id="ARBA00022842"/>
    </source>
</evidence>